<evidence type="ECO:0000256" key="2">
    <source>
        <dbReference type="SAM" id="SignalP"/>
    </source>
</evidence>
<proteinExistence type="predicted"/>
<name>A0A3Q1CGU6_AMPOC</name>
<dbReference type="Gene3D" id="2.40.10.10">
    <property type="entry name" value="Trypsin-like serine proteases"/>
    <property type="match status" value="2"/>
</dbReference>
<reference evidence="4" key="3">
    <citation type="submission" date="2025-09" db="UniProtKB">
        <authorList>
            <consortium name="Ensembl"/>
        </authorList>
    </citation>
    <scope>IDENTIFICATION</scope>
</reference>
<dbReference type="Ensembl" id="ENSAOCT00000001972.2">
    <property type="protein sequence ID" value="ENSAOCP00000024744.1"/>
    <property type="gene ID" value="ENSAOCG00000011828.2"/>
</dbReference>
<dbReference type="GO" id="GO:0004252">
    <property type="term" value="F:serine-type endopeptidase activity"/>
    <property type="evidence" value="ECO:0007669"/>
    <property type="project" value="InterPro"/>
</dbReference>
<keyword evidence="1" id="KW-1015">Disulfide bond</keyword>
<dbReference type="Pfam" id="PF00089">
    <property type="entry name" value="Trypsin"/>
    <property type="match status" value="1"/>
</dbReference>
<dbReference type="InterPro" id="IPR001314">
    <property type="entry name" value="Peptidase_S1A"/>
</dbReference>
<dbReference type="OMA" id="KNRQYHV"/>
<dbReference type="GeneID" id="111576475"/>
<evidence type="ECO:0000313" key="4">
    <source>
        <dbReference type="Ensembl" id="ENSAOCP00000024744.1"/>
    </source>
</evidence>
<dbReference type="InterPro" id="IPR001254">
    <property type="entry name" value="Trypsin_dom"/>
</dbReference>
<dbReference type="SMART" id="SM00020">
    <property type="entry name" value="Tryp_SPc"/>
    <property type="match status" value="1"/>
</dbReference>
<dbReference type="PANTHER" id="PTHR24271:SF96">
    <property type="entry name" value="GRANZYME A-RELATED"/>
    <property type="match status" value="1"/>
</dbReference>
<dbReference type="PANTHER" id="PTHR24271">
    <property type="entry name" value="KALLIKREIN-RELATED"/>
    <property type="match status" value="1"/>
</dbReference>
<dbReference type="InterPro" id="IPR018114">
    <property type="entry name" value="TRYPSIN_HIS"/>
</dbReference>
<keyword evidence="2" id="KW-0732">Signal</keyword>
<evidence type="ECO:0000313" key="5">
    <source>
        <dbReference type="Proteomes" id="UP001501940"/>
    </source>
</evidence>
<feature type="signal peptide" evidence="2">
    <location>
        <begin position="1"/>
        <end position="17"/>
    </location>
</feature>
<dbReference type="OrthoDB" id="8440449at2759"/>
<dbReference type="Proteomes" id="UP001501940">
    <property type="component" value="Chromosome 6"/>
</dbReference>
<reference evidence="4" key="2">
    <citation type="submission" date="2025-08" db="UniProtKB">
        <authorList>
            <consortium name="Ensembl"/>
        </authorList>
    </citation>
    <scope>IDENTIFICATION</scope>
</reference>
<accession>A0A3Q1CGU6</accession>
<reference evidence="4 5" key="1">
    <citation type="submission" date="2022-01" db="EMBL/GenBank/DDBJ databases">
        <title>A chromosome-scale genome assembly of the false clownfish, Amphiprion ocellaris.</title>
        <authorList>
            <person name="Ryu T."/>
        </authorList>
    </citation>
    <scope>NUCLEOTIDE SEQUENCE [LARGE SCALE GENOMIC DNA]</scope>
</reference>
<feature type="domain" description="Peptidase S1" evidence="3">
    <location>
        <begin position="23"/>
        <end position="256"/>
    </location>
</feature>
<sequence>MKLCFLLIVMLASAASGAIEKRIVGGVSCKKDRQYHVQIESLQKGKSCGGSLINTRWVITASHCAQQLVKVTLGLNNDVSFFTKAWSFLKGSSKKLEQNIQINQQFTYKDEEGRDHDIMLIKLNEDMSAKLPTIKLPPVECQRPEPSQQVEVGGWGAKTADVTKAKKPSSLKCASTDITACGENDKPDDKYHSDESTTMCAHKPGVEACHGDAGSAVEYNNVLHGIIVSEPVDKCANPIVMLDICYYRKWIDETMLKNP</sequence>
<dbReference type="PRINTS" id="PR00722">
    <property type="entry name" value="CHYMOTRYPSIN"/>
</dbReference>
<dbReference type="STRING" id="80972.ENSAOCP00000024744"/>
<dbReference type="RefSeq" id="XP_023137929.1">
    <property type="nucleotide sequence ID" value="XM_023282161.3"/>
</dbReference>
<dbReference type="GO" id="GO:0006508">
    <property type="term" value="P:proteolysis"/>
    <property type="evidence" value="ECO:0007669"/>
    <property type="project" value="InterPro"/>
</dbReference>
<dbReference type="InterPro" id="IPR009003">
    <property type="entry name" value="Peptidase_S1_PA"/>
</dbReference>
<dbReference type="SUPFAM" id="SSF50494">
    <property type="entry name" value="Trypsin-like serine proteases"/>
    <property type="match status" value="1"/>
</dbReference>
<dbReference type="InterPro" id="IPR043504">
    <property type="entry name" value="Peptidase_S1_PA_chymotrypsin"/>
</dbReference>
<keyword evidence="5" id="KW-1185">Reference proteome</keyword>
<evidence type="ECO:0000256" key="1">
    <source>
        <dbReference type="ARBA" id="ARBA00023157"/>
    </source>
</evidence>
<dbReference type="GeneTree" id="ENSGT00390000009571"/>
<dbReference type="KEGG" id="aoce:111576475"/>
<dbReference type="PROSITE" id="PS50240">
    <property type="entry name" value="TRYPSIN_DOM"/>
    <property type="match status" value="1"/>
</dbReference>
<dbReference type="AlphaFoldDB" id="A0A3Q1CGU6"/>
<dbReference type="PROSITE" id="PS00134">
    <property type="entry name" value="TRYPSIN_HIS"/>
    <property type="match status" value="1"/>
</dbReference>
<organism evidence="4 5">
    <name type="scientific">Amphiprion ocellaris</name>
    <name type="common">Clown anemonefish</name>
    <dbReference type="NCBI Taxonomy" id="80972"/>
    <lineage>
        <taxon>Eukaryota</taxon>
        <taxon>Metazoa</taxon>
        <taxon>Chordata</taxon>
        <taxon>Craniata</taxon>
        <taxon>Vertebrata</taxon>
        <taxon>Euteleostomi</taxon>
        <taxon>Actinopterygii</taxon>
        <taxon>Neopterygii</taxon>
        <taxon>Teleostei</taxon>
        <taxon>Neoteleostei</taxon>
        <taxon>Acanthomorphata</taxon>
        <taxon>Ovalentaria</taxon>
        <taxon>Pomacentridae</taxon>
        <taxon>Amphiprion</taxon>
    </lineage>
</organism>
<protein>
    <recommendedName>
        <fullName evidence="3">Peptidase S1 domain-containing protein</fullName>
    </recommendedName>
</protein>
<feature type="chain" id="PRO_5018716018" description="Peptidase S1 domain-containing protein" evidence="2">
    <location>
        <begin position="18"/>
        <end position="259"/>
    </location>
</feature>
<evidence type="ECO:0000259" key="3">
    <source>
        <dbReference type="PROSITE" id="PS50240"/>
    </source>
</evidence>